<evidence type="ECO:0000313" key="3">
    <source>
        <dbReference type="Proteomes" id="UP000253319"/>
    </source>
</evidence>
<feature type="region of interest" description="Disordered" evidence="1">
    <location>
        <begin position="27"/>
        <end position="160"/>
    </location>
</feature>
<gene>
    <name evidence="2" type="ORF">DPN68_04750</name>
</gene>
<dbReference type="OrthoDB" id="678557at2"/>
<feature type="compositionally biased region" description="Low complexity" evidence="1">
    <location>
        <begin position="93"/>
        <end position="114"/>
    </location>
</feature>
<name>A0A365P3G5_9FLAO</name>
<dbReference type="AlphaFoldDB" id="A0A365P3G5"/>
<protein>
    <submittedName>
        <fullName evidence="2">Uncharacterized protein</fullName>
    </submittedName>
</protein>
<comment type="caution">
    <text evidence="2">The sequence shown here is derived from an EMBL/GenBank/DDBJ whole genome shotgun (WGS) entry which is preliminary data.</text>
</comment>
<accession>A0A365P3G5</accession>
<reference evidence="2 3" key="1">
    <citation type="submission" date="2018-06" db="EMBL/GenBank/DDBJ databases">
        <title>Flavobacterium tibetense sp. nov., isolated from a wetland YonghuCo on Tibetan Plateau.</title>
        <authorList>
            <person name="Xing P."/>
            <person name="Phurbu D."/>
            <person name="Lu H."/>
        </authorList>
    </citation>
    <scope>NUCLEOTIDE SEQUENCE [LARGE SCALE GENOMIC DNA]</scope>
    <source>
        <strain evidence="2 3">YH5</strain>
    </source>
</reference>
<dbReference type="EMBL" id="QLST01000004">
    <property type="protein sequence ID" value="RBA29073.1"/>
    <property type="molecule type" value="Genomic_DNA"/>
</dbReference>
<evidence type="ECO:0000313" key="2">
    <source>
        <dbReference type="EMBL" id="RBA29073.1"/>
    </source>
</evidence>
<dbReference type="RefSeq" id="WP_113988503.1">
    <property type="nucleotide sequence ID" value="NZ_QLST01000004.1"/>
</dbReference>
<dbReference type="PROSITE" id="PS51257">
    <property type="entry name" value="PROKAR_LIPOPROTEIN"/>
    <property type="match status" value="1"/>
</dbReference>
<feature type="compositionally biased region" description="Polar residues" evidence="1">
    <location>
        <begin position="122"/>
        <end position="133"/>
    </location>
</feature>
<dbReference type="Proteomes" id="UP000253319">
    <property type="component" value="Unassembled WGS sequence"/>
</dbReference>
<sequence length="160" mass="17213">MKKKLFLSLLISSLFLTSCKKDEETKITEETQQTAQPITGEQWLKQRIGQPQVQPAQTQQTQQTNATETPPGINPPHGQPGHRCEIAVGAPLNSQPTTSQPQVTPQTAPQVVNQKPAEQPQMKINTNTGSATISGAKMNPPHGQDGHRCDVAVGAPLPAE</sequence>
<proteinExistence type="predicted"/>
<keyword evidence="3" id="KW-1185">Reference proteome</keyword>
<organism evidence="2 3">
    <name type="scientific">Flavobacterium tibetense</name>
    <dbReference type="NCBI Taxonomy" id="2233533"/>
    <lineage>
        <taxon>Bacteria</taxon>
        <taxon>Pseudomonadati</taxon>
        <taxon>Bacteroidota</taxon>
        <taxon>Flavobacteriia</taxon>
        <taxon>Flavobacteriales</taxon>
        <taxon>Flavobacteriaceae</taxon>
        <taxon>Flavobacterium</taxon>
    </lineage>
</organism>
<feature type="compositionally biased region" description="Low complexity" evidence="1">
    <location>
        <begin position="50"/>
        <end position="71"/>
    </location>
</feature>
<evidence type="ECO:0000256" key="1">
    <source>
        <dbReference type="SAM" id="MobiDB-lite"/>
    </source>
</evidence>